<dbReference type="PROSITE" id="PS50932">
    <property type="entry name" value="HTH_LACI_2"/>
    <property type="match status" value="1"/>
</dbReference>
<dbReference type="InterPro" id="IPR046335">
    <property type="entry name" value="LacI/GalR-like_sensor"/>
</dbReference>
<organism evidence="5 6">
    <name type="scientific">Deinococcus yavapaiensis KR-236</name>
    <dbReference type="NCBI Taxonomy" id="694435"/>
    <lineage>
        <taxon>Bacteria</taxon>
        <taxon>Thermotogati</taxon>
        <taxon>Deinococcota</taxon>
        <taxon>Deinococci</taxon>
        <taxon>Deinococcales</taxon>
        <taxon>Deinococcaceae</taxon>
        <taxon>Deinococcus</taxon>
    </lineage>
</organism>
<dbReference type="InterPro" id="IPR000843">
    <property type="entry name" value="HTH_LacI"/>
</dbReference>
<keyword evidence="3" id="KW-0804">Transcription</keyword>
<dbReference type="AlphaFoldDB" id="A0A318S4B6"/>
<dbReference type="CDD" id="cd01392">
    <property type="entry name" value="HTH_LacI"/>
    <property type="match status" value="1"/>
</dbReference>
<evidence type="ECO:0000256" key="1">
    <source>
        <dbReference type="ARBA" id="ARBA00023015"/>
    </source>
</evidence>
<dbReference type="SUPFAM" id="SSF47413">
    <property type="entry name" value="lambda repressor-like DNA-binding domains"/>
    <property type="match status" value="1"/>
</dbReference>
<feature type="domain" description="HTH lacI-type" evidence="4">
    <location>
        <begin position="3"/>
        <end position="57"/>
    </location>
</feature>
<evidence type="ECO:0000259" key="4">
    <source>
        <dbReference type="PROSITE" id="PS50932"/>
    </source>
</evidence>
<keyword evidence="1" id="KW-0805">Transcription regulation</keyword>
<evidence type="ECO:0000313" key="5">
    <source>
        <dbReference type="EMBL" id="PYE51898.1"/>
    </source>
</evidence>
<dbReference type="PANTHER" id="PTHR30146:SF109">
    <property type="entry name" value="HTH-TYPE TRANSCRIPTIONAL REGULATOR GALS"/>
    <property type="match status" value="1"/>
</dbReference>
<dbReference type="SUPFAM" id="SSF53822">
    <property type="entry name" value="Periplasmic binding protein-like I"/>
    <property type="match status" value="1"/>
</dbReference>
<dbReference type="Gene3D" id="1.10.260.40">
    <property type="entry name" value="lambda repressor-like DNA-binding domains"/>
    <property type="match status" value="1"/>
</dbReference>
<dbReference type="OrthoDB" id="9775106at2"/>
<accession>A0A318S4B6</accession>
<proteinExistence type="predicted"/>
<dbReference type="Pfam" id="PF13377">
    <property type="entry name" value="Peripla_BP_3"/>
    <property type="match status" value="1"/>
</dbReference>
<evidence type="ECO:0000313" key="6">
    <source>
        <dbReference type="Proteomes" id="UP000248326"/>
    </source>
</evidence>
<dbReference type="Gene3D" id="3.40.50.2300">
    <property type="match status" value="2"/>
</dbReference>
<reference evidence="5 6" key="1">
    <citation type="submission" date="2018-06" db="EMBL/GenBank/DDBJ databases">
        <title>Genomic Encyclopedia of Type Strains, Phase IV (KMG-IV): sequencing the most valuable type-strain genomes for metagenomic binning, comparative biology and taxonomic classification.</title>
        <authorList>
            <person name="Goeker M."/>
        </authorList>
    </citation>
    <scope>NUCLEOTIDE SEQUENCE [LARGE SCALE GENOMIC DNA]</scope>
    <source>
        <strain evidence="5 6">DSM 18048</strain>
    </source>
</reference>
<comment type="caution">
    <text evidence="5">The sequence shown here is derived from an EMBL/GenBank/DDBJ whole genome shotgun (WGS) entry which is preliminary data.</text>
</comment>
<keyword evidence="2" id="KW-0238">DNA-binding</keyword>
<keyword evidence="6" id="KW-1185">Reference proteome</keyword>
<dbReference type="PANTHER" id="PTHR30146">
    <property type="entry name" value="LACI-RELATED TRANSCRIPTIONAL REPRESSOR"/>
    <property type="match status" value="1"/>
</dbReference>
<evidence type="ECO:0000256" key="2">
    <source>
        <dbReference type="ARBA" id="ARBA00023125"/>
    </source>
</evidence>
<protein>
    <submittedName>
        <fullName evidence="5">LacI family transcriptional regulator</fullName>
    </submittedName>
</protein>
<sequence length="329" mass="34799">MKPTIEDIAKASGVSKGTVSRVLNGHRSVAPATRERVLGIMSHFGYQPDPIARHLSWRTGRALGLSLMPGDSLLSPYHVLFRRALERETASLGFALQDLTGSLAALSHLPSALLVMNVSDDDERLVFLRRREVPAVVVGHHPEWAWVAPDDKGGAELAARHLVALGHRDLIFIGDGPSQVAQDRRLGFVETANALGAHVSCVPADFSALGGYRAARRAWEGGLRGTGVFVGCDEAAVGVIAALVDLGLRVPSDVSVIGFDGLPELPSTGAFLGLQLSTVAQDIERIATTALELVLAALDRPVEERIARGVHVPVQLVVGNTTAPLGGTV</sequence>
<evidence type="ECO:0000256" key="3">
    <source>
        <dbReference type="ARBA" id="ARBA00023163"/>
    </source>
</evidence>
<dbReference type="PROSITE" id="PS00356">
    <property type="entry name" value="HTH_LACI_1"/>
    <property type="match status" value="1"/>
</dbReference>
<dbReference type="Proteomes" id="UP000248326">
    <property type="component" value="Unassembled WGS sequence"/>
</dbReference>
<gene>
    <name evidence="5" type="ORF">DES52_11499</name>
</gene>
<dbReference type="EMBL" id="QJSX01000014">
    <property type="protein sequence ID" value="PYE51898.1"/>
    <property type="molecule type" value="Genomic_DNA"/>
</dbReference>
<dbReference type="Pfam" id="PF00356">
    <property type="entry name" value="LacI"/>
    <property type="match status" value="1"/>
</dbReference>
<name>A0A318S4B6_9DEIO</name>
<dbReference type="GO" id="GO:0000976">
    <property type="term" value="F:transcription cis-regulatory region binding"/>
    <property type="evidence" value="ECO:0007669"/>
    <property type="project" value="TreeGrafter"/>
</dbReference>
<dbReference type="GO" id="GO:0003700">
    <property type="term" value="F:DNA-binding transcription factor activity"/>
    <property type="evidence" value="ECO:0007669"/>
    <property type="project" value="TreeGrafter"/>
</dbReference>
<dbReference type="InterPro" id="IPR028082">
    <property type="entry name" value="Peripla_BP_I"/>
</dbReference>
<dbReference type="InterPro" id="IPR010982">
    <property type="entry name" value="Lambda_DNA-bd_dom_sf"/>
</dbReference>
<dbReference type="SMART" id="SM00354">
    <property type="entry name" value="HTH_LACI"/>
    <property type="match status" value="1"/>
</dbReference>
<dbReference type="CDD" id="cd06267">
    <property type="entry name" value="PBP1_LacI_sugar_binding-like"/>
    <property type="match status" value="1"/>
</dbReference>
<dbReference type="RefSeq" id="WP_110887923.1">
    <property type="nucleotide sequence ID" value="NZ_QJSX01000014.1"/>
</dbReference>
<dbReference type="PRINTS" id="PR00036">
    <property type="entry name" value="HTHLACI"/>
</dbReference>